<keyword evidence="8" id="KW-1185">Reference proteome</keyword>
<dbReference type="GO" id="GO:0005737">
    <property type="term" value="C:cytoplasm"/>
    <property type="evidence" value="ECO:0007669"/>
    <property type="project" value="UniProtKB-SubCell"/>
</dbReference>
<accession>A0A9N9TSR6</accession>
<reference evidence="7" key="1">
    <citation type="submission" date="2022-01" db="EMBL/GenBank/DDBJ databases">
        <authorList>
            <person name="King R."/>
        </authorList>
    </citation>
    <scope>NUCLEOTIDE SEQUENCE</scope>
</reference>
<dbReference type="PANTHER" id="PTHR15454:SF69">
    <property type="entry name" value="SERINE_THREONINE-PROTEIN KINASE 11-INTERACTING PROTEIN"/>
    <property type="match status" value="1"/>
</dbReference>
<dbReference type="SUPFAM" id="SSF54236">
    <property type="entry name" value="Ubiquitin-like"/>
    <property type="match status" value="1"/>
</dbReference>
<dbReference type="AlphaFoldDB" id="A0A9N9TSR6"/>
<dbReference type="InterPro" id="IPR032675">
    <property type="entry name" value="LRR_dom_sf"/>
</dbReference>
<proteinExistence type="predicted"/>
<dbReference type="OrthoDB" id="5855206at2759"/>
<evidence type="ECO:0000256" key="2">
    <source>
        <dbReference type="ARBA" id="ARBA00022490"/>
    </source>
</evidence>
<dbReference type="EMBL" id="OU900097">
    <property type="protein sequence ID" value="CAG9861078.1"/>
    <property type="molecule type" value="Genomic_DNA"/>
</dbReference>
<organism evidence="7 8">
    <name type="scientific">Phyllotreta striolata</name>
    <name type="common">Striped flea beetle</name>
    <name type="synonym">Crioceris striolata</name>
    <dbReference type="NCBI Taxonomy" id="444603"/>
    <lineage>
        <taxon>Eukaryota</taxon>
        <taxon>Metazoa</taxon>
        <taxon>Ecdysozoa</taxon>
        <taxon>Arthropoda</taxon>
        <taxon>Hexapoda</taxon>
        <taxon>Insecta</taxon>
        <taxon>Pterygota</taxon>
        <taxon>Neoptera</taxon>
        <taxon>Endopterygota</taxon>
        <taxon>Coleoptera</taxon>
        <taxon>Polyphaga</taxon>
        <taxon>Cucujiformia</taxon>
        <taxon>Chrysomeloidea</taxon>
        <taxon>Chrysomelidae</taxon>
        <taxon>Galerucinae</taxon>
        <taxon>Alticini</taxon>
        <taxon>Phyllotreta</taxon>
    </lineage>
</organism>
<dbReference type="PROSITE" id="PS50053">
    <property type="entry name" value="UBIQUITIN_2"/>
    <property type="match status" value="1"/>
</dbReference>
<evidence type="ECO:0000256" key="1">
    <source>
        <dbReference type="ARBA" id="ARBA00004496"/>
    </source>
</evidence>
<feature type="domain" description="Ubiquitin-like" evidence="6">
    <location>
        <begin position="434"/>
        <end position="521"/>
    </location>
</feature>
<evidence type="ECO:0000259" key="6">
    <source>
        <dbReference type="PROSITE" id="PS50053"/>
    </source>
</evidence>
<dbReference type="Proteomes" id="UP001153712">
    <property type="component" value="Chromosome 4"/>
</dbReference>
<comment type="subcellular location">
    <subcellularLocation>
        <location evidence="1">Cytoplasm</location>
    </subcellularLocation>
</comment>
<dbReference type="SUPFAM" id="SSF52058">
    <property type="entry name" value="L domain-like"/>
    <property type="match status" value="1"/>
</dbReference>
<dbReference type="PANTHER" id="PTHR15454">
    <property type="entry name" value="NISCHARIN RELATED"/>
    <property type="match status" value="1"/>
</dbReference>
<dbReference type="InterPro" id="IPR047991">
    <property type="entry name" value="TBCEL_Ubl"/>
</dbReference>
<sequence length="599" mass="68051">MSLGRHSSPTNAIQPLDAEKILPARPDNVKLFKDVKGRMGSVKMPSLLEALEQKYGESSTDSDGSEDEGISVSIFVPCKSPRAVVPALLVLNDCDIATAGEKEALIAKCASVEELDLAKNKLQEWPEVFGILEQMPRLKFVNLSFNVLSTPLKSEVELDKGTQWQQLKSLVLNSTYISWDSVQEILDHLPNLEELHLSLNDYNDVRLQELNNCDSGINDNEVARSPSESEDAKTCSCPPKPNHKHTGLRVFHFNGNPVEDWKEVVKIGYAFPNLQTLVLADCPIRTLDVDEDLEEDGGGGNMNYERTESQCTACTDKCSPHGGFQNLKIINMNSTNISTWNDVEKLAKFPKLECVRIQACPIWESNEYTEHERRQLLIARLPNAKTLNGGSISTEEREDAERAFIRYYMDKPESDQPERFFELIQIHGKLDPLVKVDLRPEKRVKVTFTCGENSETRPLDLSRTVWDLKVKLEGFAGFSASKMRLFYVDQDLRDFQGPELMKFPNKRLYSYNIRNGDEIIIDCKKKPTAPTTSFVLRNLRHASRFSWHAYNPRRARALRKKRGAHSVGRKPYATARRRHITLFDVFGTINTCCYRPLKL</sequence>
<evidence type="ECO:0000256" key="5">
    <source>
        <dbReference type="SAM" id="MobiDB-lite"/>
    </source>
</evidence>
<keyword evidence="2" id="KW-0963">Cytoplasm</keyword>
<name>A0A9N9TSR6_PHYSR</name>
<feature type="region of interest" description="Disordered" evidence="5">
    <location>
        <begin position="218"/>
        <end position="239"/>
    </location>
</feature>
<evidence type="ECO:0000313" key="7">
    <source>
        <dbReference type="EMBL" id="CAG9861078.1"/>
    </source>
</evidence>
<evidence type="ECO:0000256" key="4">
    <source>
        <dbReference type="ARBA" id="ARBA00022737"/>
    </source>
</evidence>
<evidence type="ECO:0000256" key="3">
    <source>
        <dbReference type="ARBA" id="ARBA00022614"/>
    </source>
</evidence>
<dbReference type="InterPro" id="IPR029071">
    <property type="entry name" value="Ubiquitin-like_domsf"/>
</dbReference>
<gene>
    <name evidence="7" type="ORF">PHYEVI_LOCUS7421</name>
</gene>
<keyword evidence="3" id="KW-0433">Leucine-rich repeat</keyword>
<dbReference type="Pfam" id="PF14560">
    <property type="entry name" value="Ubiquitin_2"/>
    <property type="match status" value="1"/>
</dbReference>
<protein>
    <recommendedName>
        <fullName evidence="6">Ubiquitin-like domain-containing protein</fullName>
    </recommendedName>
</protein>
<dbReference type="InterPro" id="IPR000626">
    <property type="entry name" value="Ubiquitin-like_dom"/>
</dbReference>
<keyword evidence="4" id="KW-0677">Repeat</keyword>
<dbReference type="FunFam" id="3.80.10.10:FF:000846">
    <property type="entry name" value="Predicted protein"/>
    <property type="match status" value="1"/>
</dbReference>
<dbReference type="Gene3D" id="3.80.10.10">
    <property type="entry name" value="Ribonuclease Inhibitor"/>
    <property type="match status" value="2"/>
</dbReference>
<evidence type="ECO:0000313" key="8">
    <source>
        <dbReference type="Proteomes" id="UP001153712"/>
    </source>
</evidence>
<dbReference type="CDD" id="cd17045">
    <property type="entry name" value="Ubl_TBCEL"/>
    <property type="match status" value="1"/>
</dbReference>